<accession>A0A1S6HQ69</accession>
<evidence type="ECO:0000256" key="1">
    <source>
        <dbReference type="SAM" id="MobiDB-lite"/>
    </source>
</evidence>
<evidence type="ECO:0000313" key="2">
    <source>
        <dbReference type="EMBL" id="AQS37659.1"/>
    </source>
</evidence>
<reference evidence="2 3" key="1">
    <citation type="submission" date="2016-03" db="EMBL/GenBank/DDBJ databases">
        <title>Complete genome sequence of Shewanella psychrophila WP2, a deep sea bacterium isolated from west Pacific sediment.</title>
        <authorList>
            <person name="Xu G."/>
            <person name="Jian H."/>
        </authorList>
    </citation>
    <scope>NUCLEOTIDE SEQUENCE [LARGE SCALE GENOMIC DNA]</scope>
    <source>
        <strain evidence="2 3">WP2</strain>
    </source>
</reference>
<gene>
    <name evidence="2" type="ORF">Sps_02505</name>
</gene>
<dbReference type="RefSeq" id="WP_077752799.1">
    <property type="nucleotide sequence ID" value="NZ_CP014782.1"/>
</dbReference>
<feature type="compositionally biased region" description="Polar residues" evidence="1">
    <location>
        <begin position="15"/>
        <end position="33"/>
    </location>
</feature>
<evidence type="ECO:0000313" key="3">
    <source>
        <dbReference type="Proteomes" id="UP000189545"/>
    </source>
</evidence>
<protein>
    <submittedName>
        <fullName evidence="2">Uncharacterized protein</fullName>
    </submittedName>
</protein>
<dbReference type="EMBL" id="CP014782">
    <property type="protein sequence ID" value="AQS37659.1"/>
    <property type="molecule type" value="Genomic_DNA"/>
</dbReference>
<feature type="region of interest" description="Disordered" evidence="1">
    <location>
        <begin position="1"/>
        <end position="33"/>
    </location>
</feature>
<proteinExistence type="predicted"/>
<keyword evidence="3" id="KW-1185">Reference proteome</keyword>
<dbReference type="Proteomes" id="UP000189545">
    <property type="component" value="Chromosome"/>
</dbReference>
<dbReference type="KEGG" id="spsw:Sps_02505"/>
<dbReference type="STRING" id="225848.Sps_02505"/>
<dbReference type="OrthoDB" id="6271696at2"/>
<sequence length="268" mass="28736">MNSISINAQSSQSIMTEETASFSQSNPADKKTWNSYDSSLTEVNKGTVSMSDLLALLSQIIASSREVRAQVMKNRIGEAVATSALATMLAQDKSNDAKLRFGISLASSVVNMAMTTGATVRIGQTKTLTDKHLSKMSGNGAADTGGVKLLKVTDLESGKITNLDKSPKVSDLTSKELNKYTASLQQQRTAKYNSVTQMGGMADGMVGNANEIQNAEQVKGQEELQASKDLKEKFDAQLDQYIQDLTAEGVKLNEILDAVARASLVTNR</sequence>
<organism evidence="2 3">
    <name type="scientific">Shewanella psychrophila</name>
    <dbReference type="NCBI Taxonomy" id="225848"/>
    <lineage>
        <taxon>Bacteria</taxon>
        <taxon>Pseudomonadati</taxon>
        <taxon>Pseudomonadota</taxon>
        <taxon>Gammaproteobacteria</taxon>
        <taxon>Alteromonadales</taxon>
        <taxon>Shewanellaceae</taxon>
        <taxon>Shewanella</taxon>
    </lineage>
</organism>
<dbReference type="AlphaFoldDB" id="A0A1S6HQ69"/>
<name>A0A1S6HQ69_9GAMM</name>
<feature type="compositionally biased region" description="Low complexity" evidence="1">
    <location>
        <begin position="1"/>
        <end position="14"/>
    </location>
</feature>